<dbReference type="Proteomes" id="UP000245728">
    <property type="component" value="Chromosome"/>
</dbReference>
<dbReference type="SMART" id="SM00418">
    <property type="entry name" value="HTH_ARSR"/>
    <property type="match status" value="1"/>
</dbReference>
<dbReference type="EMBL" id="CP029347">
    <property type="protein sequence ID" value="AWL12477.1"/>
    <property type="molecule type" value="Genomic_DNA"/>
</dbReference>
<evidence type="ECO:0000256" key="3">
    <source>
        <dbReference type="ARBA" id="ARBA00023163"/>
    </source>
</evidence>
<dbReference type="GO" id="GO:0003677">
    <property type="term" value="F:DNA binding"/>
    <property type="evidence" value="ECO:0007669"/>
    <property type="project" value="UniProtKB-KW"/>
</dbReference>
<organism evidence="5 6">
    <name type="scientific">Saliniradius amylolyticus</name>
    <dbReference type="NCBI Taxonomy" id="2183582"/>
    <lineage>
        <taxon>Bacteria</taxon>
        <taxon>Pseudomonadati</taxon>
        <taxon>Pseudomonadota</taxon>
        <taxon>Gammaproteobacteria</taxon>
        <taxon>Alteromonadales</taxon>
        <taxon>Alteromonadaceae</taxon>
        <taxon>Saliniradius</taxon>
    </lineage>
</organism>
<dbReference type="Gene3D" id="1.10.10.10">
    <property type="entry name" value="Winged helix-like DNA-binding domain superfamily/Winged helix DNA-binding domain"/>
    <property type="match status" value="1"/>
</dbReference>
<name>A0A2S2E691_9ALTE</name>
<accession>A0A2S2E691</accession>
<dbReference type="InterPro" id="IPR051011">
    <property type="entry name" value="Metal_resp_trans_reg"/>
</dbReference>
<gene>
    <name evidence="5" type="ORF">HMF8227_02007</name>
</gene>
<dbReference type="KEGG" id="salh:HMF8227_02007"/>
<evidence type="ECO:0000256" key="1">
    <source>
        <dbReference type="ARBA" id="ARBA00023015"/>
    </source>
</evidence>
<keyword evidence="6" id="KW-1185">Reference proteome</keyword>
<dbReference type="CDD" id="cd00090">
    <property type="entry name" value="HTH_ARSR"/>
    <property type="match status" value="1"/>
</dbReference>
<proteinExistence type="predicted"/>
<reference evidence="5 6" key="1">
    <citation type="submission" date="2018-05" db="EMBL/GenBank/DDBJ databases">
        <title>Salinimonas sp. HMF8227 Genome sequencing and assembly.</title>
        <authorList>
            <person name="Kang H."/>
            <person name="Kang J."/>
            <person name="Cha I."/>
            <person name="Kim H."/>
            <person name="Joh K."/>
        </authorList>
    </citation>
    <scope>NUCLEOTIDE SEQUENCE [LARGE SCALE GENOMIC DNA]</scope>
    <source>
        <strain evidence="5 6">HMF8227</strain>
    </source>
</reference>
<protein>
    <submittedName>
        <fullName evidence="5">Biofilm growth-associated repressor</fullName>
    </submittedName>
</protein>
<dbReference type="InterPro" id="IPR001845">
    <property type="entry name" value="HTH_ArsR_DNA-bd_dom"/>
</dbReference>
<sequence length="101" mass="11439">MMSMELFKEQQAAQAAGFLRSLGNPHRLMIICHLVGKELSVGELHQHFDLSASAFSQHLAVLRKEGLVKTRKDAQTIYYSIADPDTEKFLALLKDKFCPDY</sequence>
<dbReference type="InterPro" id="IPR011991">
    <property type="entry name" value="ArsR-like_HTH"/>
</dbReference>
<keyword evidence="3" id="KW-0804">Transcription</keyword>
<dbReference type="Pfam" id="PF01022">
    <property type="entry name" value="HTH_5"/>
    <property type="match status" value="1"/>
</dbReference>
<keyword evidence="2" id="KW-0238">DNA-binding</keyword>
<dbReference type="InterPro" id="IPR036388">
    <property type="entry name" value="WH-like_DNA-bd_sf"/>
</dbReference>
<evidence type="ECO:0000313" key="5">
    <source>
        <dbReference type="EMBL" id="AWL12477.1"/>
    </source>
</evidence>
<dbReference type="GO" id="GO:0003700">
    <property type="term" value="F:DNA-binding transcription factor activity"/>
    <property type="evidence" value="ECO:0007669"/>
    <property type="project" value="InterPro"/>
</dbReference>
<dbReference type="PRINTS" id="PR00778">
    <property type="entry name" value="HTHARSR"/>
</dbReference>
<feature type="domain" description="HTH arsR-type" evidence="4">
    <location>
        <begin position="7"/>
        <end position="101"/>
    </location>
</feature>
<dbReference type="PROSITE" id="PS50987">
    <property type="entry name" value="HTH_ARSR_2"/>
    <property type="match status" value="1"/>
</dbReference>
<dbReference type="PANTHER" id="PTHR43132">
    <property type="entry name" value="ARSENICAL RESISTANCE OPERON REPRESSOR ARSR-RELATED"/>
    <property type="match status" value="1"/>
</dbReference>
<dbReference type="InterPro" id="IPR036390">
    <property type="entry name" value="WH_DNA-bd_sf"/>
</dbReference>
<keyword evidence="1" id="KW-0805">Transcription regulation</keyword>
<dbReference type="PANTHER" id="PTHR43132:SF2">
    <property type="entry name" value="ARSENICAL RESISTANCE OPERON REPRESSOR ARSR-RELATED"/>
    <property type="match status" value="1"/>
</dbReference>
<dbReference type="SUPFAM" id="SSF46785">
    <property type="entry name" value="Winged helix' DNA-binding domain"/>
    <property type="match status" value="1"/>
</dbReference>
<dbReference type="NCBIfam" id="NF033788">
    <property type="entry name" value="HTH_metalloreg"/>
    <property type="match status" value="1"/>
</dbReference>
<evidence type="ECO:0000259" key="4">
    <source>
        <dbReference type="PROSITE" id="PS50987"/>
    </source>
</evidence>
<evidence type="ECO:0000313" key="6">
    <source>
        <dbReference type="Proteomes" id="UP000245728"/>
    </source>
</evidence>
<dbReference type="AlphaFoldDB" id="A0A2S2E691"/>
<evidence type="ECO:0000256" key="2">
    <source>
        <dbReference type="ARBA" id="ARBA00023125"/>
    </source>
</evidence>